<protein>
    <submittedName>
        <fullName evidence="4">Uncharacterized protein</fullName>
    </submittedName>
</protein>
<dbReference type="PANTHER" id="PTHR30273:SF2">
    <property type="entry name" value="PROTEIN FECR"/>
    <property type="match status" value="1"/>
</dbReference>
<dbReference type="OrthoDB" id="9798846at2"/>
<dbReference type="AlphaFoldDB" id="A0A147IZI4"/>
<dbReference type="PANTHER" id="PTHR30273">
    <property type="entry name" value="PERIPLASMIC SIGNAL SENSOR AND SIGMA FACTOR ACTIVATOR FECR-RELATED"/>
    <property type="match status" value="1"/>
</dbReference>
<comment type="caution">
    <text evidence="4">The sequence shown here is derived from an EMBL/GenBank/DDBJ whole genome shotgun (WGS) entry which is preliminary data.</text>
</comment>
<dbReference type="Pfam" id="PF04773">
    <property type="entry name" value="FecR"/>
    <property type="match status" value="1"/>
</dbReference>
<dbReference type="Gene3D" id="3.55.50.30">
    <property type="match status" value="1"/>
</dbReference>
<keyword evidence="1" id="KW-0472">Membrane</keyword>
<dbReference type="PIRSF" id="PIRSF018266">
    <property type="entry name" value="FecR"/>
    <property type="match status" value="1"/>
</dbReference>
<evidence type="ECO:0000256" key="1">
    <source>
        <dbReference type="SAM" id="Phobius"/>
    </source>
</evidence>
<dbReference type="Proteomes" id="UP000074072">
    <property type="component" value="Unassembled WGS sequence"/>
</dbReference>
<evidence type="ECO:0000313" key="4">
    <source>
        <dbReference type="EMBL" id="KTW01249.1"/>
    </source>
</evidence>
<keyword evidence="1" id="KW-0812">Transmembrane</keyword>
<keyword evidence="1" id="KW-1133">Transmembrane helix</keyword>
<evidence type="ECO:0000259" key="2">
    <source>
        <dbReference type="Pfam" id="PF04773"/>
    </source>
</evidence>
<evidence type="ECO:0000313" key="5">
    <source>
        <dbReference type="Proteomes" id="UP000074072"/>
    </source>
</evidence>
<accession>A0A147IZI4</accession>
<dbReference type="Gene3D" id="2.60.120.1440">
    <property type="match status" value="1"/>
</dbReference>
<dbReference type="InterPro" id="IPR006860">
    <property type="entry name" value="FecR"/>
</dbReference>
<dbReference type="EMBL" id="LDTE01000031">
    <property type="protein sequence ID" value="KTW01249.1"/>
    <property type="molecule type" value="Genomic_DNA"/>
</dbReference>
<dbReference type="GO" id="GO:0016989">
    <property type="term" value="F:sigma factor antagonist activity"/>
    <property type="evidence" value="ECO:0007669"/>
    <property type="project" value="TreeGrafter"/>
</dbReference>
<dbReference type="Pfam" id="PF16344">
    <property type="entry name" value="FecR_C"/>
    <property type="match status" value="1"/>
</dbReference>
<organism evidence="4 5">
    <name type="scientific">Sphingomonas sanguinis</name>
    <dbReference type="NCBI Taxonomy" id="33051"/>
    <lineage>
        <taxon>Bacteria</taxon>
        <taxon>Pseudomonadati</taxon>
        <taxon>Pseudomonadota</taxon>
        <taxon>Alphaproteobacteria</taxon>
        <taxon>Sphingomonadales</taxon>
        <taxon>Sphingomonadaceae</taxon>
        <taxon>Sphingomonas</taxon>
    </lineage>
</organism>
<sequence length="320" mass="35069">MSRAQEASDAAAAWIIRREHADWNDADQAMLDAWLTEADGNKAAYWRLRHSWREADRIGSLGVRPDERLQRRRPWWPAALAASLALAIGLGTVGLAWRSHDRPTPLARYDTPLGARRSVALADGSLVELNTKTAVRAAVSRSRREVWLDDGEAFFEIARDPAHPFVVHAGAKTVTVLGTRFSVRRDAGKVTVAVLHGRVRVDDAQESGAAPASSATLTDGAFAISQGSSMLVTQRSEQKVEKRLAWRDGILAFDETPLEDAAAEFNRYNSLKIIVADRQAASIRVGGSFRASNVEAFSRLLRDAYGLKISRDGDTVKISS</sequence>
<name>A0A147IZI4_9SPHN</name>
<evidence type="ECO:0000259" key="3">
    <source>
        <dbReference type="Pfam" id="PF16344"/>
    </source>
</evidence>
<feature type="transmembrane region" description="Helical" evidence="1">
    <location>
        <begin position="75"/>
        <end position="97"/>
    </location>
</feature>
<dbReference type="RefSeq" id="WP_058751884.1">
    <property type="nucleotide sequence ID" value="NZ_LDTE01000031.1"/>
</dbReference>
<dbReference type="InterPro" id="IPR012373">
    <property type="entry name" value="Ferrdict_sens_TM"/>
</dbReference>
<dbReference type="InterPro" id="IPR032508">
    <property type="entry name" value="FecR_C"/>
</dbReference>
<gene>
    <name evidence="4" type="ORF">SB4_06390</name>
</gene>
<proteinExistence type="predicted"/>
<feature type="domain" description="FecR protein" evidence="2">
    <location>
        <begin position="108"/>
        <end position="200"/>
    </location>
</feature>
<feature type="domain" description="Protein FecR C-terminal" evidence="3">
    <location>
        <begin position="251"/>
        <end position="318"/>
    </location>
</feature>
<reference evidence="4 5" key="1">
    <citation type="journal article" date="2016" name="Front. Microbiol.">
        <title>Genomic Resource of Rice Seed Associated Bacteria.</title>
        <authorList>
            <person name="Midha S."/>
            <person name="Bansal K."/>
            <person name="Sharma S."/>
            <person name="Kumar N."/>
            <person name="Patil P.P."/>
            <person name="Chaudhry V."/>
            <person name="Patil P.B."/>
        </authorList>
    </citation>
    <scope>NUCLEOTIDE SEQUENCE [LARGE SCALE GENOMIC DNA]</scope>
    <source>
        <strain evidence="4 5">SB4</strain>
    </source>
</reference>
<dbReference type="PATRIC" id="fig|33051.4.peg.1947"/>